<protein>
    <submittedName>
        <fullName evidence="1">Uncharacterized protein</fullName>
    </submittedName>
</protein>
<dbReference type="Proteomes" id="UP001497493">
    <property type="component" value="Chromosome"/>
</dbReference>
<sequence length="103" mass="11688">MQTITVRTAGATIKGRRFNAGTYTPPLYAEFDRPGYYWLEPVADDHGTRWVEKAIRLGACDTREQLERAINMALQQQGILDDAIWLLGATTAMSLFVEKRGRR</sequence>
<reference evidence="1 2" key="1">
    <citation type="submission" date="2024-04" db="EMBL/GenBank/DDBJ databases">
        <authorList>
            <person name="Cremers G."/>
        </authorList>
    </citation>
    <scope>NUCLEOTIDE SEQUENCE [LARGE SCALE GENOMIC DNA]</scope>
    <source>
        <strain evidence="1">MeCH1-AG</strain>
    </source>
</reference>
<name>A0ABP1C5R3_9GAMM</name>
<proteinExistence type="predicted"/>
<keyword evidence="2" id="KW-1185">Reference proteome</keyword>
<gene>
    <name evidence="1" type="ORF">MECH1_V1_0761</name>
</gene>
<dbReference type="EMBL" id="OZ026884">
    <property type="protein sequence ID" value="CAL1239537.1"/>
    <property type="molecule type" value="Genomic_DNA"/>
</dbReference>
<organism evidence="1 2">
    <name type="scientific">Candidatus Methylocalor cossyra</name>
    <dbReference type="NCBI Taxonomy" id="3108543"/>
    <lineage>
        <taxon>Bacteria</taxon>
        <taxon>Pseudomonadati</taxon>
        <taxon>Pseudomonadota</taxon>
        <taxon>Gammaproteobacteria</taxon>
        <taxon>Methylococcales</taxon>
        <taxon>Methylococcaceae</taxon>
        <taxon>Candidatus Methylocalor</taxon>
    </lineage>
</organism>
<accession>A0ABP1C5R3</accession>
<dbReference type="RefSeq" id="WP_348759082.1">
    <property type="nucleotide sequence ID" value="NZ_OZ026884.1"/>
</dbReference>
<evidence type="ECO:0000313" key="1">
    <source>
        <dbReference type="EMBL" id="CAL1239537.1"/>
    </source>
</evidence>
<evidence type="ECO:0000313" key="2">
    <source>
        <dbReference type="Proteomes" id="UP001497493"/>
    </source>
</evidence>